<evidence type="ECO:0000313" key="10">
    <source>
        <dbReference type="Proteomes" id="UP001154272"/>
    </source>
</evidence>
<feature type="transmembrane region" description="Helical" evidence="8">
    <location>
        <begin position="6"/>
        <end position="23"/>
    </location>
</feature>
<evidence type="ECO:0000256" key="2">
    <source>
        <dbReference type="ARBA" id="ARBA00010145"/>
    </source>
</evidence>
<keyword evidence="7 8" id="KW-0472">Membrane</keyword>
<feature type="transmembrane region" description="Helical" evidence="8">
    <location>
        <begin position="269"/>
        <end position="288"/>
    </location>
</feature>
<keyword evidence="4" id="KW-1003">Cell membrane</keyword>
<keyword evidence="6 8" id="KW-1133">Transmembrane helix</keyword>
<feature type="transmembrane region" description="Helical" evidence="8">
    <location>
        <begin position="300"/>
        <end position="321"/>
    </location>
</feature>
<dbReference type="Gene3D" id="1.20.1530.20">
    <property type="match status" value="1"/>
</dbReference>
<gene>
    <name evidence="9" type="ORF">R83534S58_LOCUS674</name>
</gene>
<feature type="transmembrane region" description="Helical" evidence="8">
    <location>
        <begin position="211"/>
        <end position="230"/>
    </location>
</feature>
<proteinExistence type="inferred from homology"/>
<feature type="transmembrane region" description="Helical" evidence="8">
    <location>
        <begin position="72"/>
        <end position="94"/>
    </location>
</feature>
<comment type="similarity">
    <text evidence="2">Belongs to the auxin efflux carrier (TC 2.A.69) family.</text>
</comment>
<dbReference type="InterPro" id="IPR004776">
    <property type="entry name" value="Mem_transp_PIN-like"/>
</dbReference>
<accession>A0ABN8W4M6</accession>
<feature type="transmembrane region" description="Helical" evidence="8">
    <location>
        <begin position="101"/>
        <end position="121"/>
    </location>
</feature>
<evidence type="ECO:0000256" key="3">
    <source>
        <dbReference type="ARBA" id="ARBA00022448"/>
    </source>
</evidence>
<dbReference type="InterPro" id="IPR038770">
    <property type="entry name" value="Na+/solute_symporter_sf"/>
</dbReference>
<protein>
    <submittedName>
        <fullName evidence="9">AEC (Auxin efflux carrier) family (YfdV)</fullName>
    </submittedName>
</protein>
<feature type="transmembrane region" description="Helical" evidence="8">
    <location>
        <begin position="242"/>
        <end position="263"/>
    </location>
</feature>
<evidence type="ECO:0000256" key="1">
    <source>
        <dbReference type="ARBA" id="ARBA00004651"/>
    </source>
</evidence>
<feature type="transmembrane region" description="Helical" evidence="8">
    <location>
        <begin position="175"/>
        <end position="205"/>
    </location>
</feature>
<sequence>MQHQLQSASIVIPIILILIFGFISAKRNIFGNNATTISTLSKLVLTITLPPLLFAGTLSISKDQLHNALSLFGALLFSNIGLYLICFFIARIFFKRNITEAALAGLAGSFSAGPFYGPALLEPLYGNSSSVSISMIAIVINMALIPLATIMIEIDQEKKSTTTNKPIHKLLLSSIYHAIIDCPYVWAPLLAIILLLCGVQLPQFINNTCLLIGKATSGIAVFVAGMTIAVNRFKLTKECISFALIKDIGLPALFFCTASLFFLEKGTPIFNEGLLLCAMPSGPMIILFSNQYKQYQQEAASILAISTFSMIITVTILIGLLGL</sequence>
<evidence type="ECO:0000256" key="7">
    <source>
        <dbReference type="ARBA" id="ARBA00023136"/>
    </source>
</evidence>
<evidence type="ECO:0000256" key="8">
    <source>
        <dbReference type="SAM" id="Phobius"/>
    </source>
</evidence>
<dbReference type="EMBL" id="CAMXCH010000001">
    <property type="protein sequence ID" value="CAI3933392.1"/>
    <property type="molecule type" value="Genomic_DNA"/>
</dbReference>
<comment type="subcellular location">
    <subcellularLocation>
        <location evidence="1">Cell membrane</location>
        <topology evidence="1">Multi-pass membrane protein</topology>
    </subcellularLocation>
</comment>
<evidence type="ECO:0000256" key="5">
    <source>
        <dbReference type="ARBA" id="ARBA00022692"/>
    </source>
</evidence>
<dbReference type="RefSeq" id="WP_034338257.1">
    <property type="nucleotide sequence ID" value="NZ_CAMXCH010000001.1"/>
</dbReference>
<keyword evidence="5 8" id="KW-0812">Transmembrane</keyword>
<evidence type="ECO:0000256" key="6">
    <source>
        <dbReference type="ARBA" id="ARBA00022989"/>
    </source>
</evidence>
<dbReference type="Pfam" id="PF03547">
    <property type="entry name" value="Mem_trans"/>
    <property type="match status" value="1"/>
</dbReference>
<keyword evidence="10" id="KW-1185">Reference proteome</keyword>
<evidence type="ECO:0000256" key="4">
    <source>
        <dbReference type="ARBA" id="ARBA00022475"/>
    </source>
</evidence>
<reference evidence="9" key="1">
    <citation type="submission" date="2022-10" db="EMBL/GenBank/DDBJ databases">
        <authorList>
            <person name="Botero Cardona J."/>
        </authorList>
    </citation>
    <scope>NUCLEOTIDE SEQUENCE</scope>
    <source>
        <strain evidence="9">R-83534</strain>
    </source>
</reference>
<organism evidence="9 10">
    <name type="scientific">Commensalibacter papalotli</name>
    <name type="common">ex Botero et al. 2024</name>
    <dbReference type="NCBI Taxonomy" id="2972766"/>
    <lineage>
        <taxon>Bacteria</taxon>
        <taxon>Pseudomonadati</taxon>
        <taxon>Pseudomonadota</taxon>
        <taxon>Alphaproteobacteria</taxon>
        <taxon>Acetobacterales</taxon>
        <taxon>Acetobacteraceae</taxon>
    </lineage>
</organism>
<evidence type="ECO:0000313" key="9">
    <source>
        <dbReference type="EMBL" id="CAI3933392.1"/>
    </source>
</evidence>
<dbReference type="PANTHER" id="PTHR36838:SF1">
    <property type="entry name" value="SLR1864 PROTEIN"/>
    <property type="match status" value="1"/>
</dbReference>
<comment type="caution">
    <text evidence="9">The sequence shown here is derived from an EMBL/GenBank/DDBJ whole genome shotgun (WGS) entry which is preliminary data.</text>
</comment>
<feature type="transmembrane region" description="Helical" evidence="8">
    <location>
        <begin position="133"/>
        <end position="154"/>
    </location>
</feature>
<name>A0ABN8W4M6_9PROT</name>
<dbReference type="PANTHER" id="PTHR36838">
    <property type="entry name" value="AUXIN EFFLUX CARRIER FAMILY PROTEIN"/>
    <property type="match status" value="1"/>
</dbReference>
<keyword evidence="3" id="KW-0813">Transport</keyword>
<feature type="transmembrane region" description="Helical" evidence="8">
    <location>
        <begin position="43"/>
        <end position="60"/>
    </location>
</feature>
<dbReference type="Proteomes" id="UP001154272">
    <property type="component" value="Unassembled WGS sequence"/>
</dbReference>